<dbReference type="InterPro" id="IPR000182">
    <property type="entry name" value="GNAT_dom"/>
</dbReference>
<dbReference type="KEGG" id="care:LT85_4088"/>
<dbReference type="EMBL" id="CP009962">
    <property type="protein sequence ID" value="AIY43246.1"/>
    <property type="molecule type" value="Genomic_DNA"/>
</dbReference>
<proteinExistence type="inferred from homology"/>
<protein>
    <submittedName>
        <fullName evidence="5">Ribosomal-protein-S5p-alanine acetyltransferase</fullName>
    </submittedName>
</protein>
<evidence type="ECO:0000256" key="3">
    <source>
        <dbReference type="ARBA" id="ARBA00038502"/>
    </source>
</evidence>
<dbReference type="GO" id="GO:0005737">
    <property type="term" value="C:cytoplasm"/>
    <property type="evidence" value="ECO:0007669"/>
    <property type="project" value="TreeGrafter"/>
</dbReference>
<dbReference type="Gene3D" id="3.40.630.30">
    <property type="match status" value="1"/>
</dbReference>
<name>A0A0A1FFI7_9BURK</name>
<dbReference type="Pfam" id="PF13302">
    <property type="entry name" value="Acetyltransf_3"/>
    <property type="match status" value="1"/>
</dbReference>
<dbReference type="HOGENOM" id="CLU_013985_40_1_4"/>
<organism evidence="5 6">
    <name type="scientific">Collimonas arenae</name>
    <dbReference type="NCBI Taxonomy" id="279058"/>
    <lineage>
        <taxon>Bacteria</taxon>
        <taxon>Pseudomonadati</taxon>
        <taxon>Pseudomonadota</taxon>
        <taxon>Betaproteobacteria</taxon>
        <taxon>Burkholderiales</taxon>
        <taxon>Oxalobacteraceae</taxon>
        <taxon>Collimonas</taxon>
    </lineage>
</organism>
<dbReference type="PANTHER" id="PTHR43792">
    <property type="entry name" value="GNAT FAMILY, PUTATIVE (AFU_ORTHOLOGUE AFUA_3G00765)-RELATED-RELATED"/>
    <property type="match status" value="1"/>
</dbReference>
<dbReference type="InterPro" id="IPR016181">
    <property type="entry name" value="Acyl_CoA_acyltransferase"/>
</dbReference>
<evidence type="ECO:0000256" key="1">
    <source>
        <dbReference type="ARBA" id="ARBA00022679"/>
    </source>
</evidence>
<dbReference type="RefSeq" id="WP_052135345.1">
    <property type="nucleotide sequence ID" value="NZ_CP009962.1"/>
</dbReference>
<dbReference type="STRING" id="279058.LT85_4088"/>
<keyword evidence="2" id="KW-0012">Acyltransferase</keyword>
<comment type="similarity">
    <text evidence="3">Belongs to the acetyltransferase family. RimJ subfamily.</text>
</comment>
<dbReference type="GO" id="GO:0008999">
    <property type="term" value="F:protein-N-terminal-alanine acetyltransferase activity"/>
    <property type="evidence" value="ECO:0007669"/>
    <property type="project" value="TreeGrafter"/>
</dbReference>
<feature type="domain" description="N-acetyltransferase" evidence="4">
    <location>
        <begin position="25"/>
        <end position="181"/>
    </location>
</feature>
<dbReference type="AlphaFoldDB" id="A0A0A1FFI7"/>
<keyword evidence="1 5" id="KW-0808">Transferase</keyword>
<gene>
    <name evidence="5" type="ORF">LT85_4088</name>
</gene>
<dbReference type="PROSITE" id="PS51186">
    <property type="entry name" value="GNAT"/>
    <property type="match status" value="1"/>
</dbReference>
<dbReference type="InterPro" id="IPR051531">
    <property type="entry name" value="N-acetyltransferase"/>
</dbReference>
<evidence type="ECO:0000313" key="6">
    <source>
        <dbReference type="Proteomes" id="UP000030302"/>
    </source>
</evidence>
<evidence type="ECO:0000313" key="5">
    <source>
        <dbReference type="EMBL" id="AIY43246.1"/>
    </source>
</evidence>
<reference evidence="6" key="1">
    <citation type="journal article" date="2014" name="Soil Biol. Biochem.">
        <title>Structure and function of bacterial communities in ageing soils: Insights from the Mendocino ecological staircase.</title>
        <authorList>
            <person name="Uroz S."/>
            <person name="Tech J.J."/>
            <person name="Sawaya N.A."/>
            <person name="Frey-Klett P."/>
            <person name="Leveau J.H.J."/>
        </authorList>
    </citation>
    <scope>NUCLEOTIDE SEQUENCE [LARGE SCALE GENOMIC DNA]</scope>
    <source>
        <strain evidence="6">Cal35</strain>
    </source>
</reference>
<dbReference type="OrthoDB" id="9801669at2"/>
<sequence length="186" mass="21189">MKNFKLRTDRLELQLLSLDRVDAVAEYHIKNREHLAPWEPLRDDDYFDVQQCSERIKNAHANHELGTALHFIVSEIGSDRMIGACNFTNIVKGPFMACNLGYSLAHDAQGKGYMQEALHMAIRHVFESVGLHRIMANHLPGNLRSEKLLHGLGFEKEGYAKSYLRIAGKWQDHVLNSLVNPADKMP</sequence>
<evidence type="ECO:0000256" key="2">
    <source>
        <dbReference type="ARBA" id="ARBA00023315"/>
    </source>
</evidence>
<keyword evidence="6" id="KW-1185">Reference proteome</keyword>
<dbReference type="PANTHER" id="PTHR43792:SF8">
    <property type="entry name" value="[RIBOSOMAL PROTEIN US5]-ALANINE N-ACETYLTRANSFERASE"/>
    <property type="match status" value="1"/>
</dbReference>
<dbReference type="SUPFAM" id="SSF55729">
    <property type="entry name" value="Acyl-CoA N-acyltransferases (Nat)"/>
    <property type="match status" value="1"/>
</dbReference>
<accession>A0A0A1FFI7</accession>
<evidence type="ECO:0000259" key="4">
    <source>
        <dbReference type="PROSITE" id="PS51186"/>
    </source>
</evidence>
<dbReference type="Proteomes" id="UP000030302">
    <property type="component" value="Chromosome"/>
</dbReference>